<evidence type="ECO:0000256" key="1">
    <source>
        <dbReference type="SAM" id="MobiDB-lite"/>
    </source>
</evidence>
<dbReference type="Proteomes" id="UP001153269">
    <property type="component" value="Unassembled WGS sequence"/>
</dbReference>
<feature type="region of interest" description="Disordered" evidence="1">
    <location>
        <begin position="72"/>
        <end position="102"/>
    </location>
</feature>
<name>A0A9N7YML0_PLEPL</name>
<evidence type="ECO:0000313" key="2">
    <source>
        <dbReference type="EMBL" id="CAB1437235.1"/>
    </source>
</evidence>
<evidence type="ECO:0000313" key="3">
    <source>
        <dbReference type="Proteomes" id="UP001153269"/>
    </source>
</evidence>
<comment type="caution">
    <text evidence="2">The sequence shown here is derived from an EMBL/GenBank/DDBJ whole genome shotgun (WGS) entry which is preliminary data.</text>
</comment>
<reference evidence="2" key="1">
    <citation type="submission" date="2020-03" db="EMBL/GenBank/DDBJ databases">
        <authorList>
            <person name="Weist P."/>
        </authorList>
    </citation>
    <scope>NUCLEOTIDE SEQUENCE</scope>
</reference>
<accession>A0A9N7YML0</accession>
<sequence length="102" mass="11676">MRFELSEKSKLHNPLELELLLELGDYVDNLLDLIFHEVFQDPAPYVNEVLKISKPEDLSAYIREHSAYLEHRAEGQDHPDSPAQVASTPANKASLRQIPYGY</sequence>
<dbReference type="EMBL" id="CADEAL010002001">
    <property type="protein sequence ID" value="CAB1437235.1"/>
    <property type="molecule type" value="Genomic_DNA"/>
</dbReference>
<organism evidence="2 3">
    <name type="scientific">Pleuronectes platessa</name>
    <name type="common">European plaice</name>
    <dbReference type="NCBI Taxonomy" id="8262"/>
    <lineage>
        <taxon>Eukaryota</taxon>
        <taxon>Metazoa</taxon>
        <taxon>Chordata</taxon>
        <taxon>Craniata</taxon>
        <taxon>Vertebrata</taxon>
        <taxon>Euteleostomi</taxon>
        <taxon>Actinopterygii</taxon>
        <taxon>Neopterygii</taxon>
        <taxon>Teleostei</taxon>
        <taxon>Neoteleostei</taxon>
        <taxon>Acanthomorphata</taxon>
        <taxon>Carangaria</taxon>
        <taxon>Pleuronectiformes</taxon>
        <taxon>Pleuronectoidei</taxon>
        <taxon>Pleuronectidae</taxon>
        <taxon>Pleuronectes</taxon>
    </lineage>
</organism>
<keyword evidence="3" id="KW-1185">Reference proteome</keyword>
<gene>
    <name evidence="2" type="ORF">PLEPLA_LOCUS25257</name>
</gene>
<dbReference type="AlphaFoldDB" id="A0A9N7YML0"/>
<proteinExistence type="predicted"/>
<protein>
    <submittedName>
        <fullName evidence="2">Uncharacterized protein</fullName>
    </submittedName>
</protein>